<protein>
    <recommendedName>
        <fullName evidence="4">Post-segregation antitoxin CcdA</fullName>
    </recommendedName>
</protein>
<dbReference type="AlphaFoldDB" id="A0A916T2A1"/>
<dbReference type="Proteomes" id="UP000623067">
    <property type="component" value="Unassembled WGS sequence"/>
</dbReference>
<keyword evidence="1" id="KW-1277">Toxin-antitoxin system</keyword>
<proteinExistence type="predicted"/>
<evidence type="ECO:0000256" key="1">
    <source>
        <dbReference type="ARBA" id="ARBA00022649"/>
    </source>
</evidence>
<evidence type="ECO:0008006" key="4">
    <source>
        <dbReference type="Google" id="ProtNLM"/>
    </source>
</evidence>
<evidence type="ECO:0000313" key="3">
    <source>
        <dbReference type="Proteomes" id="UP000623067"/>
    </source>
</evidence>
<organism evidence="2 3">
    <name type="scientific">Sphingomonas metalli</name>
    <dbReference type="NCBI Taxonomy" id="1779358"/>
    <lineage>
        <taxon>Bacteria</taxon>
        <taxon>Pseudomonadati</taxon>
        <taxon>Pseudomonadota</taxon>
        <taxon>Alphaproteobacteria</taxon>
        <taxon>Sphingomonadales</taxon>
        <taxon>Sphingomonadaceae</taxon>
        <taxon>Sphingomonas</taxon>
    </lineage>
</organism>
<gene>
    <name evidence="2" type="ORF">GCM10011380_15870</name>
</gene>
<comment type="caution">
    <text evidence="2">The sequence shown here is derived from an EMBL/GenBank/DDBJ whole genome shotgun (WGS) entry which is preliminary data.</text>
</comment>
<dbReference type="InterPro" id="IPR009956">
    <property type="entry name" value="Post-segregation_anti-tox_CcdA"/>
</dbReference>
<sequence length="112" mass="12638">MRLVARKAAEFDEVHGIAFLDEHLSCAYLARMKHEDISASRRRPVNVSLDTGIVDAARKAGINLSRVTEAALRVAVKKAEEQRWREENRESIARFNAWYAENGDPLAHLPAL</sequence>
<dbReference type="EMBL" id="BMIH01000002">
    <property type="protein sequence ID" value="GGB27075.1"/>
    <property type="molecule type" value="Genomic_DNA"/>
</dbReference>
<evidence type="ECO:0000313" key="2">
    <source>
        <dbReference type="EMBL" id="GGB27075.1"/>
    </source>
</evidence>
<dbReference type="Pfam" id="PF07362">
    <property type="entry name" value="CcdA"/>
    <property type="match status" value="1"/>
</dbReference>
<accession>A0A916T2A1</accession>
<reference evidence="2" key="2">
    <citation type="submission" date="2020-09" db="EMBL/GenBank/DDBJ databases">
        <authorList>
            <person name="Sun Q."/>
            <person name="Zhou Y."/>
        </authorList>
    </citation>
    <scope>NUCLEOTIDE SEQUENCE</scope>
    <source>
        <strain evidence="2">CGMCC 1.15330</strain>
    </source>
</reference>
<keyword evidence="3" id="KW-1185">Reference proteome</keyword>
<name>A0A916T2A1_9SPHN</name>
<reference evidence="2" key="1">
    <citation type="journal article" date="2014" name="Int. J. Syst. Evol. Microbiol.">
        <title>Complete genome sequence of Corynebacterium casei LMG S-19264T (=DSM 44701T), isolated from a smear-ripened cheese.</title>
        <authorList>
            <consortium name="US DOE Joint Genome Institute (JGI-PGF)"/>
            <person name="Walter F."/>
            <person name="Albersmeier A."/>
            <person name="Kalinowski J."/>
            <person name="Ruckert C."/>
        </authorList>
    </citation>
    <scope>NUCLEOTIDE SEQUENCE</scope>
    <source>
        <strain evidence="2">CGMCC 1.15330</strain>
    </source>
</reference>